<dbReference type="AlphaFoldDB" id="A0A2P2NXG7"/>
<reference evidence="1" key="1">
    <citation type="submission" date="2018-02" db="EMBL/GenBank/DDBJ databases">
        <title>Rhizophora mucronata_Transcriptome.</title>
        <authorList>
            <person name="Meera S.P."/>
            <person name="Sreeshan A."/>
            <person name="Augustine A."/>
        </authorList>
    </citation>
    <scope>NUCLEOTIDE SEQUENCE</scope>
    <source>
        <tissue evidence="1">Leaf</tissue>
    </source>
</reference>
<dbReference type="EMBL" id="GGEC01066681">
    <property type="protein sequence ID" value="MBX47165.1"/>
    <property type="molecule type" value="Transcribed_RNA"/>
</dbReference>
<organism evidence="1">
    <name type="scientific">Rhizophora mucronata</name>
    <name type="common">Asiatic mangrove</name>
    <dbReference type="NCBI Taxonomy" id="61149"/>
    <lineage>
        <taxon>Eukaryota</taxon>
        <taxon>Viridiplantae</taxon>
        <taxon>Streptophyta</taxon>
        <taxon>Embryophyta</taxon>
        <taxon>Tracheophyta</taxon>
        <taxon>Spermatophyta</taxon>
        <taxon>Magnoliopsida</taxon>
        <taxon>eudicotyledons</taxon>
        <taxon>Gunneridae</taxon>
        <taxon>Pentapetalae</taxon>
        <taxon>rosids</taxon>
        <taxon>fabids</taxon>
        <taxon>Malpighiales</taxon>
        <taxon>Rhizophoraceae</taxon>
        <taxon>Rhizophora</taxon>
    </lineage>
</organism>
<evidence type="ECO:0000313" key="1">
    <source>
        <dbReference type="EMBL" id="MBX47165.1"/>
    </source>
</evidence>
<proteinExistence type="predicted"/>
<name>A0A2P2NXG7_RHIMU</name>
<sequence>MFQSFKRIISHLGRKPSIPFD</sequence>
<accession>A0A2P2NXG7</accession>
<protein>
    <submittedName>
        <fullName evidence="1">Uncharacterized protein</fullName>
    </submittedName>
</protein>